<proteinExistence type="predicted"/>
<evidence type="ECO:0008006" key="4">
    <source>
        <dbReference type="Google" id="ProtNLM"/>
    </source>
</evidence>
<dbReference type="Proteomes" id="UP001596915">
    <property type="component" value="Unassembled WGS sequence"/>
</dbReference>
<feature type="chain" id="PRO_5045732550" description="Ig-like domain-containing protein" evidence="1">
    <location>
        <begin position="23"/>
        <end position="526"/>
    </location>
</feature>
<sequence>MTAAIGVGLALALAPLTGTATAQETGTMAVTDMDFTPPAVDATPGGSTVTLRWTMTDTTPETEGMNARVYLRRQGATAGTHLGVPLVGTYEVGSYGQDITLVPGSTPQKATYEWTLAVPQYAAGTSVTWAVTRLKAWDNQGTSLDLDAARLGAFHNTFEAKTLADTQGPTYDELAVTYGRQPYVYAGEKESSMTYELDVHDPQSGISGGNLTLTGPGGQHLTGSFAIDWTPDQGYQGCGYIEWGQTDAGSCSVSVTFPAHAASGTWTVSRVDLTDNAGNTSTYDNLSAAPVHVTSNDVLSADAFKATPNPVDTWHGERTIKVGFRPHGDEGGVASAVVDTDSVNGCRQTSTTATTAADGTVSVDYDVPRRVFTCRITSLIITDNAGNVALYGSEFGAPETGLTITSAPDTVLPEIDRATLSPTTVPAADHSTDIHLTVNVSGTTAGVNGYDIYLVDSSGRLIPAVTGGAPLTFSGPLTLSFPLPSNVAPGTYTIALQLSDQAYESSSFGFPNGTQMPGGPLTLTVT</sequence>
<accession>A0ABW2WKP5</accession>
<reference evidence="3" key="1">
    <citation type="journal article" date="2019" name="Int. J. Syst. Evol. Microbiol.">
        <title>The Global Catalogue of Microorganisms (GCM) 10K type strain sequencing project: providing services to taxonomists for standard genome sequencing and annotation.</title>
        <authorList>
            <consortium name="The Broad Institute Genomics Platform"/>
            <consortium name="The Broad Institute Genome Sequencing Center for Infectious Disease"/>
            <person name="Wu L."/>
            <person name="Ma J."/>
        </authorList>
    </citation>
    <scope>NUCLEOTIDE SEQUENCE [LARGE SCALE GENOMIC DNA]</scope>
    <source>
        <strain evidence="3">JCM 12607</strain>
    </source>
</reference>
<keyword evidence="1" id="KW-0732">Signal</keyword>
<feature type="signal peptide" evidence="1">
    <location>
        <begin position="1"/>
        <end position="22"/>
    </location>
</feature>
<evidence type="ECO:0000313" key="2">
    <source>
        <dbReference type="EMBL" id="MFD0621723.1"/>
    </source>
</evidence>
<protein>
    <recommendedName>
        <fullName evidence="4">Ig-like domain-containing protein</fullName>
    </recommendedName>
</protein>
<evidence type="ECO:0000256" key="1">
    <source>
        <dbReference type="SAM" id="SignalP"/>
    </source>
</evidence>
<comment type="caution">
    <text evidence="2">The sequence shown here is derived from an EMBL/GenBank/DDBJ whole genome shotgun (WGS) entry which is preliminary data.</text>
</comment>
<dbReference type="EMBL" id="JBHTGL010000003">
    <property type="protein sequence ID" value="MFD0621723.1"/>
    <property type="molecule type" value="Genomic_DNA"/>
</dbReference>
<evidence type="ECO:0000313" key="3">
    <source>
        <dbReference type="Proteomes" id="UP001596915"/>
    </source>
</evidence>
<name>A0ABW2WKP5_9ACTN</name>
<gene>
    <name evidence="2" type="ORF">ACFQ2K_01790</name>
</gene>
<organism evidence="2 3">
    <name type="scientific">Streptomyces sanglieri</name>
    <dbReference type="NCBI Taxonomy" id="193460"/>
    <lineage>
        <taxon>Bacteria</taxon>
        <taxon>Bacillati</taxon>
        <taxon>Actinomycetota</taxon>
        <taxon>Actinomycetes</taxon>
        <taxon>Kitasatosporales</taxon>
        <taxon>Streptomycetaceae</taxon>
        <taxon>Streptomyces</taxon>
    </lineage>
</organism>
<keyword evidence="3" id="KW-1185">Reference proteome</keyword>